<reference evidence="1" key="1">
    <citation type="submission" date="2015-06" db="EMBL/GenBank/DDBJ databases">
        <authorList>
            <person name="Joergensen T."/>
        </authorList>
    </citation>
    <scope>NUCLEOTIDE SEQUENCE</scope>
    <source>
        <strain evidence="1">RGRH0064</strain>
    </source>
</reference>
<evidence type="ECO:0000313" key="1">
    <source>
        <dbReference type="EMBL" id="CRY93776.1"/>
    </source>
</evidence>
<reference evidence="1" key="2">
    <citation type="submission" date="2015-07" db="EMBL/GenBank/DDBJ databases">
        <title>Plasmids, circular viruses and viroids from rat gut.</title>
        <authorList>
            <person name="Jorgensen T.J."/>
            <person name="Hansen M.A."/>
            <person name="Xu Z."/>
            <person name="Tabak M.A."/>
            <person name="Sorensen S.J."/>
            <person name="Hansen L.H."/>
        </authorList>
    </citation>
    <scope>NUCLEOTIDE SEQUENCE</scope>
    <source>
        <strain evidence="1">RGRH0064</strain>
    </source>
</reference>
<accession>A0A0H5PVM1</accession>
<evidence type="ECO:0008006" key="2">
    <source>
        <dbReference type="Google" id="ProtNLM"/>
    </source>
</evidence>
<dbReference type="AlphaFoldDB" id="A0A0H5PVM1"/>
<proteinExistence type="predicted"/>
<name>A0A0H5PVM1_9ZZZZ</name>
<dbReference type="EMBL" id="LN852755">
    <property type="protein sequence ID" value="CRY93776.1"/>
    <property type="molecule type" value="Genomic_DNA"/>
</dbReference>
<sequence>MKKILATITILFIFKKIVRFYIKSWLKASIKNLKKGQTMTTLQAYGLIEGLERLQIELAVDKIVLICSWGANPLKLRENLLEIAAAESAMGTARDKTPNSGAGVWQMDFNTFEDIKKWIEAKKSIEYIAATGSLIKNCTYQDLMVDLDKACFFTRAFLYARVKGAIGETREERAKQWKKYYNTIYGKGTEQHYLNMSNKFYKEVNNGI</sequence>
<protein>
    <recommendedName>
        <fullName evidence="2">Transglycosylase SLT domain-containing protein</fullName>
    </recommendedName>
</protein>
<organism evidence="1">
    <name type="scientific">uncultured prokaryote</name>
    <dbReference type="NCBI Taxonomy" id="198431"/>
    <lineage>
        <taxon>unclassified sequences</taxon>
        <taxon>environmental samples</taxon>
    </lineage>
</organism>